<reference evidence="2 3" key="1">
    <citation type="journal article" date="2023" name="Microb. Genom.">
        <title>Mesoterricola silvestris gen. nov., sp. nov., Mesoterricola sediminis sp. nov., Geothrix oryzae sp. nov., Geothrix edaphica sp. nov., Geothrix rubra sp. nov., and Geothrix limicola sp. nov., six novel members of Acidobacteriota isolated from soils.</title>
        <authorList>
            <person name="Weisberg A.J."/>
            <person name="Pearce E."/>
            <person name="Kramer C.G."/>
            <person name="Chang J.H."/>
            <person name="Clarke C.R."/>
        </authorList>
    </citation>
    <scope>NUCLEOTIDE SEQUENCE [LARGE SCALE GENOMIC DNA]</scope>
    <source>
        <strain evidence="2 3">ID09-01A</strain>
    </source>
</reference>
<dbReference type="Proteomes" id="UP001271274">
    <property type="component" value="Unassembled WGS sequence"/>
</dbReference>
<accession>A0ABU4NUK9</accession>
<protein>
    <recommendedName>
        <fullName evidence="4">Secreted protein</fullName>
    </recommendedName>
</protein>
<feature type="region of interest" description="Disordered" evidence="1">
    <location>
        <begin position="55"/>
        <end position="88"/>
    </location>
</feature>
<evidence type="ECO:0000313" key="3">
    <source>
        <dbReference type="Proteomes" id="UP001271274"/>
    </source>
</evidence>
<proteinExistence type="predicted"/>
<organism evidence="2 3">
    <name type="scientific">Streptomyces europaeiscabiei</name>
    <dbReference type="NCBI Taxonomy" id="146819"/>
    <lineage>
        <taxon>Bacteria</taxon>
        <taxon>Bacillati</taxon>
        <taxon>Actinomycetota</taxon>
        <taxon>Actinomycetes</taxon>
        <taxon>Kitasatosporales</taxon>
        <taxon>Streptomycetaceae</taxon>
        <taxon>Streptomyces</taxon>
    </lineage>
</organism>
<evidence type="ECO:0000313" key="2">
    <source>
        <dbReference type="EMBL" id="MDX3705245.1"/>
    </source>
</evidence>
<evidence type="ECO:0000256" key="1">
    <source>
        <dbReference type="SAM" id="MobiDB-lite"/>
    </source>
</evidence>
<keyword evidence="3" id="KW-1185">Reference proteome</keyword>
<gene>
    <name evidence="2" type="ORF">PV662_36980</name>
</gene>
<evidence type="ECO:0008006" key="4">
    <source>
        <dbReference type="Google" id="ProtNLM"/>
    </source>
</evidence>
<name>A0ABU4NUK9_9ACTN</name>
<dbReference type="EMBL" id="JARAYU010000018">
    <property type="protein sequence ID" value="MDX3705245.1"/>
    <property type="molecule type" value="Genomic_DNA"/>
</dbReference>
<sequence length="88" mass="8937">MSQSVQIATGLLSAAAGVAFASATHYLRILHRPAEAAYARFHADDDTPTAAECEGTCEGSTEHEDDGDGGATCPGCGTPRRAPASDTA</sequence>
<dbReference type="RefSeq" id="WP_210551020.1">
    <property type="nucleotide sequence ID" value="NZ_JARAYT010000010.1"/>
</dbReference>
<comment type="caution">
    <text evidence="2">The sequence shown here is derived from an EMBL/GenBank/DDBJ whole genome shotgun (WGS) entry which is preliminary data.</text>
</comment>